<keyword evidence="2" id="KW-1185">Reference proteome</keyword>
<dbReference type="EMBL" id="JBHULV010000052">
    <property type="protein sequence ID" value="MFD2733347.1"/>
    <property type="molecule type" value="Genomic_DNA"/>
</dbReference>
<evidence type="ECO:0000313" key="1">
    <source>
        <dbReference type="EMBL" id="MFD2733347.1"/>
    </source>
</evidence>
<comment type="caution">
    <text evidence="1">The sequence shown here is derived from an EMBL/GenBank/DDBJ whole genome shotgun (WGS) entry which is preliminary data.</text>
</comment>
<sequence length="227" mass="26892">MSSGKCIYAYGVSALYHPKPDVFLQRLSLALGCNLNAFFYDIALITTADKELNINNGFKNELTIIVAVDRDFEENYFISIPINHEEEVFDVEFYPTGIISMMHIPFTQGWRFFIEDILDENSAYYGGWKAYREKMEAIRALYIPIFKKLQCEQVFLSTNAHHNWFYEIEKDFINQQISFNTILEYAKTIDQIAIFKLKEVFERSYHQEIKKLYDTNEYFKIAFLDEF</sequence>
<accession>A0ABW5TVN4</accession>
<name>A0ABW5TVN4_9SPHI</name>
<dbReference type="Proteomes" id="UP001597546">
    <property type="component" value="Unassembled WGS sequence"/>
</dbReference>
<protein>
    <submittedName>
        <fullName evidence="1">Uncharacterized protein</fullName>
    </submittedName>
</protein>
<organism evidence="1 2">
    <name type="scientific">Pedobacter alpinus</name>
    <dbReference type="NCBI Taxonomy" id="1590643"/>
    <lineage>
        <taxon>Bacteria</taxon>
        <taxon>Pseudomonadati</taxon>
        <taxon>Bacteroidota</taxon>
        <taxon>Sphingobacteriia</taxon>
        <taxon>Sphingobacteriales</taxon>
        <taxon>Sphingobacteriaceae</taxon>
        <taxon>Pedobacter</taxon>
    </lineage>
</organism>
<reference evidence="2" key="1">
    <citation type="journal article" date="2019" name="Int. J. Syst. Evol. Microbiol.">
        <title>The Global Catalogue of Microorganisms (GCM) 10K type strain sequencing project: providing services to taxonomists for standard genome sequencing and annotation.</title>
        <authorList>
            <consortium name="The Broad Institute Genomics Platform"/>
            <consortium name="The Broad Institute Genome Sequencing Center for Infectious Disease"/>
            <person name="Wu L."/>
            <person name="Ma J."/>
        </authorList>
    </citation>
    <scope>NUCLEOTIDE SEQUENCE [LARGE SCALE GENOMIC DNA]</scope>
    <source>
        <strain evidence="2">KCTC 42456</strain>
    </source>
</reference>
<proteinExistence type="predicted"/>
<evidence type="ECO:0000313" key="2">
    <source>
        <dbReference type="Proteomes" id="UP001597546"/>
    </source>
</evidence>
<gene>
    <name evidence="1" type="ORF">ACFSSE_16675</name>
</gene>
<dbReference type="RefSeq" id="WP_379046364.1">
    <property type="nucleotide sequence ID" value="NZ_JBHSKW010000058.1"/>
</dbReference>